<dbReference type="SMART" id="SM00421">
    <property type="entry name" value="HTH_LUXR"/>
    <property type="match status" value="1"/>
</dbReference>
<dbReference type="SUPFAM" id="SSF46894">
    <property type="entry name" value="C-terminal effector domain of the bipartite response regulators"/>
    <property type="match status" value="1"/>
</dbReference>
<sequence length="201" mass="22936">MVIDSDIRFLEAYPYYFNTYRDYDLAGIYSSVAEALEDYSRIQPDIVLSEVHLPEGCGVAGIAEFRKRDADAKVIMVSDETDFETIKKSFKLGAVGYLTKPVSKKRLEQALDSIKYEGAALSHDIAKQVISMFRRKHYANFSERENEIIECLGQGMTYKSMAEKLFVTTSTINFHIQNIYLKLDVNSKSEALQKIRQLECA</sequence>
<comment type="caution">
    <text evidence="4">Lacks conserved residue(s) required for the propagation of feature annotation.</text>
</comment>
<dbReference type="PRINTS" id="PR00038">
    <property type="entry name" value="HTHLUXR"/>
</dbReference>
<dbReference type="PROSITE" id="PS50110">
    <property type="entry name" value="RESPONSE_REGULATORY"/>
    <property type="match status" value="1"/>
</dbReference>
<keyword evidence="1" id="KW-0805">Transcription regulation</keyword>
<dbReference type="AlphaFoldDB" id="A4CKU6"/>
<dbReference type="GO" id="GO:0003677">
    <property type="term" value="F:DNA binding"/>
    <property type="evidence" value="ECO:0007669"/>
    <property type="project" value="UniProtKB-KW"/>
</dbReference>
<dbReference type="HOGENOM" id="CLU_000445_90_1_10"/>
<dbReference type="InterPro" id="IPR000792">
    <property type="entry name" value="Tscrpt_reg_LuxR_C"/>
</dbReference>
<dbReference type="SMART" id="SM00448">
    <property type="entry name" value="REC"/>
    <property type="match status" value="1"/>
</dbReference>
<feature type="domain" description="Response regulatory" evidence="6">
    <location>
        <begin position="1"/>
        <end position="115"/>
    </location>
</feature>
<dbReference type="PANTHER" id="PTHR44688">
    <property type="entry name" value="DNA-BINDING TRANSCRIPTIONAL ACTIVATOR DEVR_DOSR"/>
    <property type="match status" value="1"/>
</dbReference>
<dbReference type="PANTHER" id="PTHR44688:SF16">
    <property type="entry name" value="DNA-BINDING TRANSCRIPTIONAL ACTIVATOR DEVR_DOSR"/>
    <property type="match status" value="1"/>
</dbReference>
<feature type="domain" description="HTH luxR-type" evidence="5">
    <location>
        <begin position="134"/>
        <end position="199"/>
    </location>
</feature>
<dbReference type="PROSITE" id="PS50043">
    <property type="entry name" value="HTH_LUXR_2"/>
    <property type="match status" value="1"/>
</dbReference>
<dbReference type="InterPro" id="IPR011006">
    <property type="entry name" value="CheY-like_superfamily"/>
</dbReference>
<dbReference type="KEGG" id="rbi:RB2501_14244"/>
<reference evidence="7 8" key="1">
    <citation type="journal article" date="2009" name="J. Bacteriol.">
        <title>Complete genome sequence of Robiginitalea biformata HTCC2501.</title>
        <authorList>
            <person name="Oh H.M."/>
            <person name="Giovannoni S.J."/>
            <person name="Lee K."/>
            <person name="Ferriera S."/>
            <person name="Johnson J."/>
            <person name="Cho J.C."/>
        </authorList>
    </citation>
    <scope>NUCLEOTIDE SEQUENCE [LARGE SCALE GENOMIC DNA]</scope>
    <source>
        <strain evidence="8">ATCC BAA-864 / HTCC2501 / KCTC 12146</strain>
    </source>
</reference>
<evidence type="ECO:0000256" key="4">
    <source>
        <dbReference type="PROSITE-ProRule" id="PRU00169"/>
    </source>
</evidence>
<dbReference type="Pfam" id="PF00196">
    <property type="entry name" value="GerE"/>
    <property type="match status" value="1"/>
</dbReference>
<keyword evidence="3" id="KW-0804">Transcription</keyword>
<dbReference type="Gene3D" id="3.40.50.2300">
    <property type="match status" value="1"/>
</dbReference>
<dbReference type="Pfam" id="PF00072">
    <property type="entry name" value="Response_reg"/>
    <property type="match status" value="1"/>
</dbReference>
<evidence type="ECO:0000256" key="3">
    <source>
        <dbReference type="ARBA" id="ARBA00023163"/>
    </source>
</evidence>
<evidence type="ECO:0000256" key="1">
    <source>
        <dbReference type="ARBA" id="ARBA00023015"/>
    </source>
</evidence>
<proteinExistence type="predicted"/>
<protein>
    <submittedName>
        <fullName evidence="7">DNA-binding response regulator</fullName>
    </submittedName>
</protein>
<evidence type="ECO:0000256" key="2">
    <source>
        <dbReference type="ARBA" id="ARBA00023125"/>
    </source>
</evidence>
<dbReference type="SUPFAM" id="SSF52172">
    <property type="entry name" value="CheY-like"/>
    <property type="match status" value="1"/>
</dbReference>
<evidence type="ECO:0000313" key="8">
    <source>
        <dbReference type="Proteomes" id="UP000009049"/>
    </source>
</evidence>
<evidence type="ECO:0000259" key="5">
    <source>
        <dbReference type="PROSITE" id="PS50043"/>
    </source>
</evidence>
<dbReference type="CDD" id="cd06170">
    <property type="entry name" value="LuxR_C_like"/>
    <property type="match status" value="1"/>
</dbReference>
<accession>A4CKU6</accession>
<dbReference type="GO" id="GO:0000160">
    <property type="term" value="P:phosphorelay signal transduction system"/>
    <property type="evidence" value="ECO:0007669"/>
    <property type="project" value="InterPro"/>
</dbReference>
<dbReference type="eggNOG" id="COG2197">
    <property type="taxonomic scope" value="Bacteria"/>
</dbReference>
<keyword evidence="8" id="KW-1185">Reference proteome</keyword>
<evidence type="ECO:0000259" key="6">
    <source>
        <dbReference type="PROSITE" id="PS50110"/>
    </source>
</evidence>
<name>A4CKU6_ROBBH</name>
<dbReference type="InterPro" id="IPR001789">
    <property type="entry name" value="Sig_transdc_resp-reg_receiver"/>
</dbReference>
<dbReference type="Proteomes" id="UP000009049">
    <property type="component" value="Chromosome"/>
</dbReference>
<organism evidence="7 8">
    <name type="scientific">Robiginitalea biformata (strain ATCC BAA-864 / DSM 15991 / KCTC 12146 / HTCC2501)</name>
    <dbReference type="NCBI Taxonomy" id="313596"/>
    <lineage>
        <taxon>Bacteria</taxon>
        <taxon>Pseudomonadati</taxon>
        <taxon>Bacteroidota</taxon>
        <taxon>Flavobacteriia</taxon>
        <taxon>Flavobacteriales</taxon>
        <taxon>Flavobacteriaceae</taxon>
        <taxon>Robiginitalea</taxon>
    </lineage>
</organism>
<dbReference type="EMBL" id="CP001712">
    <property type="protein sequence ID" value="EAR15495.1"/>
    <property type="molecule type" value="Genomic_DNA"/>
</dbReference>
<gene>
    <name evidence="7" type="ordered locus">RB2501_14244</name>
</gene>
<dbReference type="InterPro" id="IPR016032">
    <property type="entry name" value="Sig_transdc_resp-reg_C-effctor"/>
</dbReference>
<keyword evidence="2 7" id="KW-0238">DNA-binding</keyword>
<dbReference type="GO" id="GO:0006355">
    <property type="term" value="P:regulation of DNA-templated transcription"/>
    <property type="evidence" value="ECO:0007669"/>
    <property type="project" value="InterPro"/>
</dbReference>
<evidence type="ECO:0000313" key="7">
    <source>
        <dbReference type="EMBL" id="EAR15495.1"/>
    </source>
</evidence>
<dbReference type="STRING" id="313596.RB2501_14244"/>